<dbReference type="Gene3D" id="1.10.510.10">
    <property type="entry name" value="Transferase(Phosphotransferase) domain 1"/>
    <property type="match status" value="1"/>
</dbReference>
<keyword evidence="1" id="KW-0808">Transferase</keyword>
<dbReference type="InterPro" id="IPR001245">
    <property type="entry name" value="Ser-Thr/Tyr_kinase_cat_dom"/>
</dbReference>
<keyword evidence="7" id="KW-1185">Reference proteome</keyword>
<dbReference type="AlphaFoldDB" id="A0A9N9EBP3"/>
<evidence type="ECO:0000313" key="7">
    <source>
        <dbReference type="Proteomes" id="UP000789396"/>
    </source>
</evidence>
<evidence type="ECO:0000313" key="6">
    <source>
        <dbReference type="EMBL" id="CAG8667665.1"/>
    </source>
</evidence>
<dbReference type="InterPro" id="IPR051681">
    <property type="entry name" value="Ser/Thr_Kinases-Pseudokinases"/>
</dbReference>
<evidence type="ECO:0000256" key="2">
    <source>
        <dbReference type="ARBA" id="ARBA00022741"/>
    </source>
</evidence>
<gene>
    <name evidence="6" type="ORF">RFULGI_LOCUS9096</name>
</gene>
<dbReference type="PANTHER" id="PTHR44329:SF288">
    <property type="entry name" value="MITOGEN-ACTIVATED PROTEIN KINASE KINASE KINASE 20"/>
    <property type="match status" value="1"/>
</dbReference>
<dbReference type="GO" id="GO:0005524">
    <property type="term" value="F:ATP binding"/>
    <property type="evidence" value="ECO:0007669"/>
    <property type="project" value="UniProtKB-KW"/>
</dbReference>
<keyword evidence="4" id="KW-0067">ATP-binding</keyword>
<comment type="caution">
    <text evidence="6">The sequence shown here is derived from an EMBL/GenBank/DDBJ whole genome shotgun (WGS) entry which is preliminary data.</text>
</comment>
<accession>A0A9N9EBP3</accession>
<dbReference type="Proteomes" id="UP000789396">
    <property type="component" value="Unassembled WGS sequence"/>
</dbReference>
<evidence type="ECO:0000256" key="3">
    <source>
        <dbReference type="ARBA" id="ARBA00022777"/>
    </source>
</evidence>
<organism evidence="6 7">
    <name type="scientific">Racocetra fulgida</name>
    <dbReference type="NCBI Taxonomy" id="60492"/>
    <lineage>
        <taxon>Eukaryota</taxon>
        <taxon>Fungi</taxon>
        <taxon>Fungi incertae sedis</taxon>
        <taxon>Mucoromycota</taxon>
        <taxon>Glomeromycotina</taxon>
        <taxon>Glomeromycetes</taxon>
        <taxon>Diversisporales</taxon>
        <taxon>Gigasporaceae</taxon>
        <taxon>Racocetra</taxon>
    </lineage>
</organism>
<keyword evidence="2" id="KW-0547">Nucleotide-binding</keyword>
<dbReference type="InterPro" id="IPR011009">
    <property type="entry name" value="Kinase-like_dom_sf"/>
</dbReference>
<reference evidence="6" key="1">
    <citation type="submission" date="2021-06" db="EMBL/GenBank/DDBJ databases">
        <authorList>
            <person name="Kallberg Y."/>
            <person name="Tangrot J."/>
            <person name="Rosling A."/>
        </authorList>
    </citation>
    <scope>NUCLEOTIDE SEQUENCE</scope>
    <source>
        <strain evidence="6">IN212</strain>
    </source>
</reference>
<dbReference type="PRINTS" id="PR00109">
    <property type="entry name" value="TYRKINASE"/>
</dbReference>
<dbReference type="GO" id="GO:0004674">
    <property type="term" value="F:protein serine/threonine kinase activity"/>
    <property type="evidence" value="ECO:0007669"/>
    <property type="project" value="TreeGrafter"/>
</dbReference>
<keyword evidence="3" id="KW-0418">Kinase</keyword>
<dbReference type="Pfam" id="PF07714">
    <property type="entry name" value="PK_Tyr_Ser-Thr"/>
    <property type="match status" value="1"/>
</dbReference>
<proteinExistence type="predicted"/>
<protein>
    <submittedName>
        <fullName evidence="6">5961_t:CDS:1</fullName>
    </submittedName>
</protein>
<dbReference type="PROSITE" id="PS50011">
    <property type="entry name" value="PROTEIN_KINASE_DOM"/>
    <property type="match status" value="1"/>
</dbReference>
<evidence type="ECO:0000259" key="5">
    <source>
        <dbReference type="PROSITE" id="PS50011"/>
    </source>
</evidence>
<feature type="domain" description="Protein kinase" evidence="5">
    <location>
        <begin position="158"/>
        <end position="468"/>
    </location>
</feature>
<dbReference type="OrthoDB" id="10261027at2759"/>
<evidence type="ECO:0000256" key="1">
    <source>
        <dbReference type="ARBA" id="ARBA00022679"/>
    </source>
</evidence>
<evidence type="ECO:0000256" key="4">
    <source>
        <dbReference type="ARBA" id="ARBA00022840"/>
    </source>
</evidence>
<name>A0A9N9EBP3_9GLOM</name>
<dbReference type="InterPro" id="IPR000719">
    <property type="entry name" value="Prot_kinase_dom"/>
</dbReference>
<dbReference type="PANTHER" id="PTHR44329">
    <property type="entry name" value="SERINE/THREONINE-PROTEIN KINASE TNNI3K-RELATED"/>
    <property type="match status" value="1"/>
</dbReference>
<dbReference type="EMBL" id="CAJVPZ010015635">
    <property type="protein sequence ID" value="CAG8667665.1"/>
    <property type="molecule type" value="Genomic_DNA"/>
</dbReference>
<dbReference type="SUPFAM" id="SSF56112">
    <property type="entry name" value="Protein kinase-like (PK-like)"/>
    <property type="match status" value="1"/>
</dbReference>
<sequence>MYDEESTSNINNNLSTECPMDLTQDQTNISLPNVYNNPSIEWFADFIQGDEDQTNNSLSTEWPMDMTQDQTNINLPNVYNNPFIEWASCFSQDQTNNNLPIEWSTDFTNNNSFIEWNTGFTQYQINTSLLNIHNNSIIELSAGITRNYEDQTNHNQSMNLTTRFTQDQTNTRLLNVYNTEIIQHREGQINNLQQHDTKSVKKNEHPVSLISRHKKRKICKKYNNIKVLYDENSNQCRDCYGASLCVLSGNKLIDDFIESSQTSYGSCKSKSKLEFIPYEQFTNIEYLAKGGFSVIYKATWVDGPITLWKKLRLLHRISEGLDLMDLREMIHHDLHSGNILIKQDGFPTIADLGISKPIDDSSDNNAVYGVIPYVAPEVLKGEKFTHASDIYSFAMIIWEVISGCRPFSDRKHDEFLILDIINGLRPKIPINIPQELVDLMEICWHQDPEKRKLHKRYNYTLKKYVDWLKDLIMKVEKGEIKFPENESTNILQTKINEQAIYSSRSLTPLISKALNLQTDDDSKAIEFDINKL</sequence>